<protein>
    <submittedName>
        <fullName evidence="2">Putative juvenile hormone-inducible protein</fullName>
    </submittedName>
</protein>
<sequence length="448" mass="51655">MDDAAKTIYFIEKELIPGMVERRELTIDGIELDEDDSVRLDAVEAKPLSADGTFMLTVLHKVKVVLSSQKNADLKQEFKLAVKVTPPCPPEMYASCQFDTLFENETTAYTEIFPALGKAERYTKYYYSHRKPMEAVMVLSDFSIDGWRMAPMVVNLPLEYCLLAVRELGRFHGECYAMKETQNNLFQNIIGKFKESRFATNLEGMKWIDVMKTGLKRAIKVSREGLHGERVPEEFLQKLANLDPWEYQKQCVKPQEPLAVICHGDYLRNNIAFKFADEKTPDVPTHVMMFDFQTLRYASPMIDLTTFVANSTGYVVREKHFETIFKAYHDELVQTLCSIIEANPNDLPQHYSYESFLREFTRYSPFGFTIAASFLQILHEPMDNFFVMEEMTLEETIQDTMTRGGAKLDKELAAQVTMTRGGAKLDKELAAQVYEMYKLHERFGMDLE</sequence>
<dbReference type="InterPro" id="IPR015897">
    <property type="entry name" value="CHK_kinase-like"/>
</dbReference>
<dbReference type="SMART" id="SM00587">
    <property type="entry name" value="CHK"/>
    <property type="match status" value="1"/>
</dbReference>
<name>T1E217_9DIPT</name>
<dbReference type="Gene3D" id="3.90.1200.10">
    <property type="match status" value="1"/>
</dbReference>
<dbReference type="InterPro" id="IPR004119">
    <property type="entry name" value="EcKL"/>
</dbReference>
<organism evidence="2">
    <name type="scientific">Psorophora albipes</name>
    <dbReference type="NCBI Taxonomy" id="869069"/>
    <lineage>
        <taxon>Eukaryota</taxon>
        <taxon>Metazoa</taxon>
        <taxon>Ecdysozoa</taxon>
        <taxon>Arthropoda</taxon>
        <taxon>Hexapoda</taxon>
        <taxon>Insecta</taxon>
        <taxon>Pterygota</taxon>
        <taxon>Neoptera</taxon>
        <taxon>Endopterygota</taxon>
        <taxon>Diptera</taxon>
        <taxon>Nematocera</taxon>
        <taxon>Culicoidea</taxon>
        <taxon>Culicidae</taxon>
        <taxon>Culicinae</taxon>
        <taxon>Aedini</taxon>
        <taxon>Psorophora</taxon>
    </lineage>
</organism>
<dbReference type="InterPro" id="IPR011009">
    <property type="entry name" value="Kinase-like_dom_sf"/>
</dbReference>
<reference evidence="2" key="1">
    <citation type="journal article" date="2013" name="BMC Genomics">
        <title>A deep insight into the sialotranscriptome of the mosquito, Psorophora albipes.</title>
        <authorList>
            <person name="Chagas A.C."/>
            <person name="Calvo E."/>
            <person name="Rios-Velasquez C.M."/>
            <person name="Pessoa F.A."/>
            <person name="Medeiros J.F."/>
            <person name="Ribeiro J.M."/>
        </authorList>
    </citation>
    <scope>NUCLEOTIDE SEQUENCE</scope>
</reference>
<feature type="domain" description="CHK kinase-like" evidence="1">
    <location>
        <begin position="137"/>
        <end position="338"/>
    </location>
</feature>
<dbReference type="EMBL" id="GALA01001149">
    <property type="protein sequence ID" value="JAA93703.1"/>
    <property type="molecule type" value="mRNA"/>
</dbReference>
<dbReference type="SUPFAM" id="SSF56112">
    <property type="entry name" value="Protein kinase-like (PK-like)"/>
    <property type="match status" value="1"/>
</dbReference>
<dbReference type="PANTHER" id="PTHR11012:SF8">
    <property type="entry name" value="JUVENILE HORMONE-INDUCIBLE PROTEIN 26"/>
    <property type="match status" value="1"/>
</dbReference>
<evidence type="ECO:0000259" key="1">
    <source>
        <dbReference type="SMART" id="SM00587"/>
    </source>
</evidence>
<dbReference type="Pfam" id="PF02958">
    <property type="entry name" value="EcKL"/>
    <property type="match status" value="1"/>
</dbReference>
<dbReference type="AlphaFoldDB" id="T1E217"/>
<evidence type="ECO:0000313" key="2">
    <source>
        <dbReference type="EMBL" id="JAA93703.1"/>
    </source>
</evidence>
<accession>T1E217</accession>
<dbReference type="PANTHER" id="PTHR11012">
    <property type="entry name" value="PROTEIN KINASE-LIKE DOMAIN-CONTAINING"/>
    <property type="match status" value="1"/>
</dbReference>
<proteinExistence type="evidence at transcript level"/>